<reference evidence="2" key="1">
    <citation type="submission" date="2020-03" db="EMBL/GenBank/DDBJ databases">
        <authorList>
            <person name="Weist P."/>
        </authorList>
    </citation>
    <scope>NUCLEOTIDE SEQUENCE</scope>
</reference>
<dbReference type="EMBL" id="CADEAL010003791">
    <property type="protein sequence ID" value="CAB1445807.1"/>
    <property type="molecule type" value="Genomic_DNA"/>
</dbReference>
<evidence type="ECO:0000313" key="3">
    <source>
        <dbReference type="Proteomes" id="UP001153269"/>
    </source>
</evidence>
<evidence type="ECO:0000313" key="2">
    <source>
        <dbReference type="EMBL" id="CAB1445807.1"/>
    </source>
</evidence>
<feature type="compositionally biased region" description="Basic and acidic residues" evidence="1">
    <location>
        <begin position="38"/>
        <end position="52"/>
    </location>
</feature>
<dbReference type="Proteomes" id="UP001153269">
    <property type="component" value="Unassembled WGS sequence"/>
</dbReference>
<dbReference type="AlphaFoldDB" id="A0A9N7VAS2"/>
<evidence type="ECO:0000256" key="1">
    <source>
        <dbReference type="SAM" id="MobiDB-lite"/>
    </source>
</evidence>
<feature type="region of interest" description="Disordered" evidence="1">
    <location>
        <begin position="27"/>
        <end position="52"/>
    </location>
</feature>
<organism evidence="2 3">
    <name type="scientific">Pleuronectes platessa</name>
    <name type="common">European plaice</name>
    <dbReference type="NCBI Taxonomy" id="8262"/>
    <lineage>
        <taxon>Eukaryota</taxon>
        <taxon>Metazoa</taxon>
        <taxon>Chordata</taxon>
        <taxon>Craniata</taxon>
        <taxon>Vertebrata</taxon>
        <taxon>Euteleostomi</taxon>
        <taxon>Actinopterygii</taxon>
        <taxon>Neopterygii</taxon>
        <taxon>Teleostei</taxon>
        <taxon>Neoteleostei</taxon>
        <taxon>Acanthomorphata</taxon>
        <taxon>Carangaria</taxon>
        <taxon>Pleuronectiformes</taxon>
        <taxon>Pleuronectoidei</taxon>
        <taxon>Pleuronectidae</taxon>
        <taxon>Pleuronectes</taxon>
    </lineage>
</organism>
<gene>
    <name evidence="2" type="ORF">PLEPLA_LOCUS33549</name>
</gene>
<protein>
    <submittedName>
        <fullName evidence="2">Uncharacterized protein</fullName>
    </submittedName>
</protein>
<keyword evidence="3" id="KW-1185">Reference proteome</keyword>
<proteinExistence type="predicted"/>
<sequence length="236" mass="26250">MLFGRRISDLLNKETRYNRRVREIEAERARRRSGRRSAGRDEMGKESDSDKFLQLEHGDTSVLLQYSANLPQRSQSKDPNVCRASCKSNILPLQDTDHEEESSCCFKPAETLRVYHRSVVFSRLPLGDVQTRPSPIAQVLAVARSMMKEPPCSRKDPPPAAAALGLLEENVEGPGGVLAPASGRAQSLNRQAPARRHLHLLTLKASSLSGPRFTAQRSKKNREPIQSTCNVLPQST</sequence>
<name>A0A9N7VAS2_PLEPL</name>
<feature type="compositionally biased region" description="Polar residues" evidence="1">
    <location>
        <begin position="224"/>
        <end position="236"/>
    </location>
</feature>
<comment type="caution">
    <text evidence="2">The sequence shown here is derived from an EMBL/GenBank/DDBJ whole genome shotgun (WGS) entry which is preliminary data.</text>
</comment>
<feature type="region of interest" description="Disordered" evidence="1">
    <location>
        <begin position="209"/>
        <end position="236"/>
    </location>
</feature>
<accession>A0A9N7VAS2</accession>